<dbReference type="EMBL" id="RYYU01000001">
    <property type="protein sequence ID" value="RUL58348.1"/>
    <property type="molecule type" value="Genomic_DNA"/>
</dbReference>
<evidence type="ECO:0008006" key="4">
    <source>
        <dbReference type="Google" id="ProtNLM"/>
    </source>
</evidence>
<proteinExistence type="predicted"/>
<name>A0A3S0PSU3_9BACT</name>
<gene>
    <name evidence="2" type="ORF">EHV08_00235</name>
</gene>
<accession>A0A3S0PSU3</accession>
<dbReference type="SUPFAM" id="SSF48452">
    <property type="entry name" value="TPR-like"/>
    <property type="match status" value="1"/>
</dbReference>
<evidence type="ECO:0000256" key="1">
    <source>
        <dbReference type="SAM" id="SignalP"/>
    </source>
</evidence>
<dbReference type="Proteomes" id="UP000278983">
    <property type="component" value="Unassembled WGS sequence"/>
</dbReference>
<keyword evidence="3" id="KW-1185">Reference proteome</keyword>
<feature type="signal peptide" evidence="1">
    <location>
        <begin position="1"/>
        <end position="22"/>
    </location>
</feature>
<sequence length="402" mass="46416">MTRKKYLFLTMLLLTILGPCMNAQKKEIAQARTNIKSGKNLDKAEESMRKLLTDSANIENIKIYTTLAEIVRKQYEQVNEKVYLRQPYDTVAFFNTTKKMFDVYEKLDSALVKYSKKQENNDKIRAKNAEYLNTYRVNLYNGGLFLLKRNDFNKARLMFDAYLDCHSQPLFAGYDLAGKDKLAPMAASRALYCGYKMQNAGVVLRYKELAMKDMGMLERTMQCLSETYSFVNDTTGYVSILNAGIKEFPRSGYFFTHLIDYYNGASDFEKAISIVDTALAQDSCETLYLYAKSNIMLNLGKYDECVELCDRIIAINDSVSEAYYNAGVAYINKALSMEKVRGNNKKRQQIRNFYSKSLSYMDRYRSLCPEDKDKWGAALYNIYLKLNMGKEFEEIDAMLKHS</sequence>
<dbReference type="RefSeq" id="WP_126677452.1">
    <property type="nucleotide sequence ID" value="NZ_RYYU01000001.1"/>
</dbReference>
<dbReference type="Gene3D" id="1.25.40.10">
    <property type="entry name" value="Tetratricopeptide repeat domain"/>
    <property type="match status" value="1"/>
</dbReference>
<reference evidence="2 3" key="1">
    <citation type="submission" date="2018-12" db="EMBL/GenBank/DDBJ databases">
        <title>Genome sequencing of Prevotella sp. KCOM 3155 (= JS262).</title>
        <authorList>
            <person name="Kook J.-K."/>
            <person name="Park S.-N."/>
            <person name="Lim Y.K."/>
        </authorList>
    </citation>
    <scope>NUCLEOTIDE SEQUENCE [LARGE SCALE GENOMIC DNA]</scope>
    <source>
        <strain evidence="2 3">KCOM 3155</strain>
    </source>
</reference>
<evidence type="ECO:0000313" key="2">
    <source>
        <dbReference type="EMBL" id="RUL58348.1"/>
    </source>
</evidence>
<organism evidence="2 3">
    <name type="scientific">Prevotella koreensis</name>
    <dbReference type="NCBI Taxonomy" id="2490854"/>
    <lineage>
        <taxon>Bacteria</taxon>
        <taxon>Pseudomonadati</taxon>
        <taxon>Bacteroidota</taxon>
        <taxon>Bacteroidia</taxon>
        <taxon>Bacteroidales</taxon>
        <taxon>Prevotellaceae</taxon>
        <taxon>Prevotella</taxon>
    </lineage>
</organism>
<dbReference type="InterPro" id="IPR011990">
    <property type="entry name" value="TPR-like_helical_dom_sf"/>
</dbReference>
<comment type="caution">
    <text evidence="2">The sequence shown here is derived from an EMBL/GenBank/DDBJ whole genome shotgun (WGS) entry which is preliminary data.</text>
</comment>
<feature type="chain" id="PRO_5018592852" description="Tetratricopeptide repeat protein" evidence="1">
    <location>
        <begin position="23"/>
        <end position="402"/>
    </location>
</feature>
<keyword evidence="1" id="KW-0732">Signal</keyword>
<protein>
    <recommendedName>
        <fullName evidence="4">Tetratricopeptide repeat protein</fullName>
    </recommendedName>
</protein>
<dbReference type="OrthoDB" id="1099385at2"/>
<dbReference type="AlphaFoldDB" id="A0A3S0PSU3"/>
<evidence type="ECO:0000313" key="3">
    <source>
        <dbReference type="Proteomes" id="UP000278983"/>
    </source>
</evidence>